<evidence type="ECO:0000313" key="10">
    <source>
        <dbReference type="EMBL" id="GAA99839.1"/>
    </source>
</evidence>
<evidence type="ECO:0000256" key="5">
    <source>
        <dbReference type="ARBA" id="ARBA00052698"/>
    </source>
</evidence>
<dbReference type="SUPFAM" id="SSF53720">
    <property type="entry name" value="ALDH-like"/>
    <property type="match status" value="1"/>
</dbReference>
<evidence type="ECO:0000256" key="3">
    <source>
        <dbReference type="ARBA" id="ARBA00023002"/>
    </source>
</evidence>
<dbReference type="FunFam" id="3.40.605.10:FF:000005">
    <property type="entry name" value="Succinate-semialdehyde dehydrogenase I"/>
    <property type="match status" value="1"/>
</dbReference>
<dbReference type="InterPro" id="IPR016162">
    <property type="entry name" value="Ald_DH_N"/>
</dbReference>
<proteinExistence type="inferred from homology"/>
<dbReference type="InterPro" id="IPR029510">
    <property type="entry name" value="Ald_DH_CS_GLU"/>
</dbReference>
<dbReference type="PANTHER" id="PTHR43353:SF5">
    <property type="entry name" value="SUCCINATE-SEMIALDEHYDE DEHYDROGENASE, MITOCHONDRIAL"/>
    <property type="match status" value="1"/>
</dbReference>
<dbReference type="EC" id="1.2.1.16" evidence="8"/>
<comment type="pathway">
    <text evidence="1 8">Amino-acid degradation; 4-aminobutanoate degradation.</text>
</comment>
<dbReference type="GO" id="GO:0009450">
    <property type="term" value="P:gamma-aminobutyric acid catabolic process"/>
    <property type="evidence" value="ECO:0007669"/>
    <property type="project" value="UniProtKB-UniPathway"/>
</dbReference>
<dbReference type="FunFam" id="3.40.309.10:FF:000004">
    <property type="entry name" value="Succinate-semialdehyde dehydrogenase I"/>
    <property type="match status" value="1"/>
</dbReference>
<dbReference type="STRING" id="764103.G7EAH9"/>
<dbReference type="EMBL" id="BABT02000240">
    <property type="protein sequence ID" value="GAA99839.1"/>
    <property type="molecule type" value="Genomic_DNA"/>
</dbReference>
<dbReference type="OMA" id="IGELFCK"/>
<sequence>MASSEGSKSAKRLNKPELFHEAAFINGKFITQATSGGTFAVTDPATEEVIGHVPDQGVKETQEAIQHAYKAYQSWSKTTGRQRHDIMKKFYDLLVANSDDIATIITLENGKPLADAKGEATYGASFIEWFAEEAVRDYGDIIPSPVAGQRNLVIKQGVGVCAAICPWNFPLAMITRKMGAALAAGCSVVVKAPAETPFTCLALVHLAQEAGIPDGLINIVTTDKHMKDVGKELCENKTVKKITFTGSTGVGKLLMSQASSTLKKCSFELGGNAPFIVFDDADIDAAVAGAIACKFRSSGQTCVCANRLYVQSGVYAEFASRLAEKVDKFKVGNGFEEGTTHGPLIHARAMEKVEKHVEDAKKRGGQVIVGGKRIKGNFFEPTVITDVPNDIMIAQDETFGPVAALFKFETEEDVLKLANDTDVGLSGYFYSKDVGRIFRVAEALEVGMVGVNTGMLSQSCIPFGGIKESGFGREGSKYGLAEYTTVKLITLAI</sequence>
<dbReference type="GO" id="GO:0004030">
    <property type="term" value="F:aldehyde dehydrogenase [NAD(P)+] activity"/>
    <property type="evidence" value="ECO:0007669"/>
    <property type="project" value="UniProtKB-ARBA"/>
</dbReference>
<dbReference type="Pfam" id="PF00171">
    <property type="entry name" value="Aldedh"/>
    <property type="match status" value="1"/>
</dbReference>
<keyword evidence="3 7" id="KW-0560">Oxidoreductase</keyword>
<organism evidence="10 11">
    <name type="scientific">Mixia osmundae (strain CBS 9802 / IAM 14324 / JCM 22182 / KY 12970)</name>
    <dbReference type="NCBI Taxonomy" id="764103"/>
    <lineage>
        <taxon>Eukaryota</taxon>
        <taxon>Fungi</taxon>
        <taxon>Dikarya</taxon>
        <taxon>Basidiomycota</taxon>
        <taxon>Pucciniomycotina</taxon>
        <taxon>Mixiomycetes</taxon>
        <taxon>Mixiales</taxon>
        <taxon>Mixiaceae</taxon>
        <taxon>Mixia</taxon>
    </lineage>
</organism>
<dbReference type="InterPro" id="IPR010102">
    <property type="entry name" value="Succ_semiAld_DH"/>
</dbReference>
<comment type="catalytic activity">
    <reaction evidence="4 8">
        <text>succinate semialdehyde + NADP(+) + H2O = succinate + NADPH + 2 H(+)</text>
        <dbReference type="Rhea" id="RHEA:13213"/>
        <dbReference type="ChEBI" id="CHEBI:15377"/>
        <dbReference type="ChEBI" id="CHEBI:15378"/>
        <dbReference type="ChEBI" id="CHEBI:30031"/>
        <dbReference type="ChEBI" id="CHEBI:57706"/>
        <dbReference type="ChEBI" id="CHEBI:57783"/>
        <dbReference type="ChEBI" id="CHEBI:58349"/>
        <dbReference type="EC" id="1.2.1.16"/>
    </reaction>
</comment>
<dbReference type="InterPro" id="IPR050740">
    <property type="entry name" value="Aldehyde_DH_Superfamily"/>
</dbReference>
<dbReference type="PROSITE" id="PS00687">
    <property type="entry name" value="ALDEHYDE_DEHYDR_GLU"/>
    <property type="match status" value="1"/>
</dbReference>
<dbReference type="InterPro" id="IPR016163">
    <property type="entry name" value="Ald_DH_C"/>
</dbReference>
<accession>G7EAH9</accession>
<dbReference type="FunFam" id="3.40.605.10:FF:000026">
    <property type="entry name" value="Aldehyde dehydrogenase, putative"/>
    <property type="match status" value="1"/>
</dbReference>
<name>G7EAH9_MIXOS</name>
<evidence type="ECO:0000256" key="1">
    <source>
        <dbReference type="ARBA" id="ARBA00005176"/>
    </source>
</evidence>
<gene>
    <name evidence="10" type="primary">Mo06542</name>
    <name evidence="10" type="ORF">E5Q_06542</name>
</gene>
<dbReference type="GO" id="GO:0036243">
    <property type="term" value="F:succinate-semialdehyde dehydrogenase (NADP+) activity"/>
    <property type="evidence" value="ECO:0007669"/>
    <property type="project" value="RHEA"/>
</dbReference>
<evidence type="ECO:0000256" key="6">
    <source>
        <dbReference type="PROSITE-ProRule" id="PRU10007"/>
    </source>
</evidence>
<dbReference type="PANTHER" id="PTHR43353">
    <property type="entry name" value="SUCCINATE-SEMIALDEHYDE DEHYDROGENASE, MITOCHONDRIAL"/>
    <property type="match status" value="1"/>
</dbReference>
<dbReference type="eggNOG" id="KOG2451">
    <property type="taxonomic scope" value="Eukaryota"/>
</dbReference>
<comment type="similarity">
    <text evidence="2 7">Belongs to the aldehyde dehydrogenase family.</text>
</comment>
<evidence type="ECO:0000256" key="7">
    <source>
        <dbReference type="RuleBase" id="RU003345"/>
    </source>
</evidence>
<dbReference type="Proteomes" id="UP000009131">
    <property type="component" value="Unassembled WGS sequence"/>
</dbReference>
<dbReference type="InParanoid" id="G7EAH9"/>
<evidence type="ECO:0000256" key="4">
    <source>
        <dbReference type="ARBA" id="ARBA00050387"/>
    </source>
</evidence>
<dbReference type="HOGENOM" id="CLU_005391_5_3_1"/>
<feature type="domain" description="Aldehyde dehydrogenase" evidence="9">
    <location>
        <begin position="33"/>
        <end position="488"/>
    </location>
</feature>
<comment type="catalytic activity">
    <reaction evidence="5 8">
        <text>succinate semialdehyde + NAD(+) + H2O = succinate + NADH + 2 H(+)</text>
        <dbReference type="Rhea" id="RHEA:13217"/>
        <dbReference type="ChEBI" id="CHEBI:15377"/>
        <dbReference type="ChEBI" id="CHEBI:15378"/>
        <dbReference type="ChEBI" id="CHEBI:30031"/>
        <dbReference type="ChEBI" id="CHEBI:57540"/>
        <dbReference type="ChEBI" id="CHEBI:57706"/>
        <dbReference type="ChEBI" id="CHEBI:57945"/>
        <dbReference type="EC" id="1.2.1.16"/>
    </reaction>
</comment>
<dbReference type="GO" id="GO:0004777">
    <property type="term" value="F:succinate-semialdehyde dehydrogenase (NAD+) activity"/>
    <property type="evidence" value="ECO:0007669"/>
    <property type="project" value="UniProtKB-UniRule"/>
</dbReference>
<evidence type="ECO:0000313" key="11">
    <source>
        <dbReference type="Proteomes" id="UP000009131"/>
    </source>
</evidence>
<dbReference type="InterPro" id="IPR016160">
    <property type="entry name" value="Ald_DH_CS_CYS"/>
</dbReference>
<dbReference type="FunCoup" id="G7EAH9">
    <property type="interactions" value="137"/>
</dbReference>
<keyword evidence="11" id="KW-1185">Reference proteome</keyword>
<reference evidence="10 11" key="2">
    <citation type="journal article" date="2012" name="Open Biol.">
        <title>Characteristics of nucleosomes and linker DNA regions on the genome of the basidiomycete Mixia osmundae revealed by mono- and dinucleosome mapping.</title>
        <authorList>
            <person name="Nishida H."/>
            <person name="Kondo S."/>
            <person name="Matsumoto T."/>
            <person name="Suzuki Y."/>
            <person name="Yoshikawa H."/>
            <person name="Taylor T.D."/>
            <person name="Sugiyama J."/>
        </authorList>
    </citation>
    <scope>NUCLEOTIDE SEQUENCE [LARGE SCALE GENOMIC DNA]</scope>
    <source>
        <strain evidence="11">CBS 9802 / IAM 14324 / JCM 22182 / KY 12970</strain>
    </source>
</reference>
<evidence type="ECO:0000256" key="2">
    <source>
        <dbReference type="ARBA" id="ARBA00009986"/>
    </source>
</evidence>
<dbReference type="Gene3D" id="3.40.309.10">
    <property type="entry name" value="Aldehyde Dehydrogenase, Chain A, domain 2"/>
    <property type="match status" value="1"/>
</dbReference>
<dbReference type="RefSeq" id="XP_014570951.1">
    <property type="nucleotide sequence ID" value="XM_014715465.1"/>
</dbReference>
<evidence type="ECO:0000259" key="9">
    <source>
        <dbReference type="Pfam" id="PF00171"/>
    </source>
</evidence>
<dbReference type="UniPathway" id="UPA00733"/>
<protein>
    <recommendedName>
        <fullName evidence="8">Succinate-semialdehyde dehydrogenase</fullName>
        <ecNumber evidence="8">1.2.1.16</ecNumber>
    </recommendedName>
</protein>
<dbReference type="InterPro" id="IPR016161">
    <property type="entry name" value="Ald_DH/histidinol_DH"/>
</dbReference>
<dbReference type="OrthoDB" id="310895at2759"/>
<dbReference type="CDD" id="cd07103">
    <property type="entry name" value="ALDH_F5_SSADH_GabD"/>
    <property type="match status" value="1"/>
</dbReference>
<reference evidence="10 11" key="1">
    <citation type="journal article" date="2011" name="J. Gen. Appl. Microbiol.">
        <title>Draft genome sequencing of the enigmatic basidiomycete Mixia osmundae.</title>
        <authorList>
            <person name="Nishida H."/>
            <person name="Nagatsuka Y."/>
            <person name="Sugiyama J."/>
        </authorList>
    </citation>
    <scope>NUCLEOTIDE SEQUENCE [LARGE SCALE GENOMIC DNA]</scope>
    <source>
        <strain evidence="11">CBS 9802 / IAM 14324 / JCM 22182 / KY 12970</strain>
    </source>
</reference>
<dbReference type="Gene3D" id="3.40.605.10">
    <property type="entry name" value="Aldehyde Dehydrogenase, Chain A, domain 1"/>
    <property type="match status" value="1"/>
</dbReference>
<dbReference type="GO" id="GO:0005737">
    <property type="term" value="C:cytoplasm"/>
    <property type="evidence" value="ECO:0007669"/>
    <property type="project" value="TreeGrafter"/>
</dbReference>
<dbReference type="PROSITE" id="PS00070">
    <property type="entry name" value="ALDEHYDE_DEHYDR_CYS"/>
    <property type="match status" value="1"/>
</dbReference>
<comment type="caution">
    <text evidence="10">The sequence shown here is derived from an EMBL/GenBank/DDBJ whole genome shotgun (WGS) entry which is preliminary data.</text>
</comment>
<feature type="active site" evidence="6">
    <location>
        <position position="268"/>
    </location>
</feature>
<dbReference type="InterPro" id="IPR015590">
    <property type="entry name" value="Aldehyde_DH_dom"/>
</dbReference>
<evidence type="ECO:0000256" key="8">
    <source>
        <dbReference type="RuleBase" id="RU365091"/>
    </source>
</evidence>
<dbReference type="NCBIfam" id="TIGR01780">
    <property type="entry name" value="SSADH"/>
    <property type="match status" value="1"/>
</dbReference>
<dbReference type="AlphaFoldDB" id="G7EAH9"/>